<evidence type="ECO:0000256" key="5">
    <source>
        <dbReference type="ARBA" id="ARBA00022741"/>
    </source>
</evidence>
<dbReference type="InterPro" id="IPR052117">
    <property type="entry name" value="Cas10/Csm1_subtype-III-A"/>
</dbReference>
<gene>
    <name evidence="13" type="primary">cas10</name>
    <name evidence="13" type="ORF">C1Y38_00915</name>
</gene>
<dbReference type="EMBL" id="POTQ01000001">
    <property type="protein sequence ID" value="PNV58864.1"/>
    <property type="molecule type" value="Genomic_DNA"/>
</dbReference>
<dbReference type="GO" id="GO:0016740">
    <property type="term" value="F:transferase activity"/>
    <property type="evidence" value="ECO:0007669"/>
    <property type="project" value="UniProtKB-KW"/>
</dbReference>
<dbReference type="InterPro" id="IPR013408">
    <property type="entry name" value="Cas10/Csm1"/>
</dbReference>
<keyword evidence="10" id="KW-0051">Antiviral defense</keyword>
<evidence type="ECO:0000256" key="7">
    <source>
        <dbReference type="ARBA" id="ARBA00022801"/>
    </source>
</evidence>
<proteinExistence type="inferred from homology"/>
<dbReference type="Pfam" id="PF20824">
    <property type="entry name" value="Cmr2_hel_dom2"/>
    <property type="match status" value="1"/>
</dbReference>
<name>A0A2K2TLL0_LIMFE</name>
<dbReference type="InterPro" id="IPR048693">
    <property type="entry name" value="Cmr2-like_C"/>
</dbReference>
<keyword evidence="5" id="KW-0547">Nucleotide-binding</keyword>
<evidence type="ECO:0000256" key="10">
    <source>
        <dbReference type="ARBA" id="ARBA00023118"/>
    </source>
</evidence>
<dbReference type="SUPFAM" id="SSF109604">
    <property type="entry name" value="HD-domain/PDEase-like"/>
    <property type="match status" value="1"/>
</dbReference>
<evidence type="ECO:0000256" key="11">
    <source>
        <dbReference type="ARBA" id="ARBA00032922"/>
    </source>
</evidence>
<keyword evidence="9" id="KW-0067">ATP-binding</keyword>
<protein>
    <recommendedName>
        <fullName evidence="2">CRISPR system single-strand-specific deoxyribonuclease Cas10/Csm1 (subtype III-A)</fullName>
    </recommendedName>
    <alternativeName>
        <fullName evidence="11">Cyclic oligoadenylate synthase</fullName>
    </alternativeName>
</protein>
<dbReference type="PANTHER" id="PTHR36528">
    <property type="entry name" value="CRISPR SYSTEM SINGLE-STRAND-SPECIFIC DEOXYRIBONUCLEASE CAS10/CSM1 (SUBTYPE III-A)"/>
    <property type="match status" value="1"/>
</dbReference>
<dbReference type="GO" id="GO:0005524">
    <property type="term" value="F:ATP binding"/>
    <property type="evidence" value="ECO:0007669"/>
    <property type="project" value="UniProtKB-KW"/>
</dbReference>
<evidence type="ECO:0000256" key="6">
    <source>
        <dbReference type="ARBA" id="ARBA00022759"/>
    </source>
</evidence>
<dbReference type="GO" id="GO:0051607">
    <property type="term" value="P:defense response to virus"/>
    <property type="evidence" value="ECO:0007669"/>
    <property type="project" value="UniProtKB-KW"/>
</dbReference>
<evidence type="ECO:0000313" key="13">
    <source>
        <dbReference type="EMBL" id="PNV58864.1"/>
    </source>
</evidence>
<dbReference type="PANTHER" id="PTHR36528:SF1">
    <property type="entry name" value="CRISPR SYSTEM SINGLE-STRAND-SPECIFIC DEOXYRIBONUCLEASE CAS10_CSM1 (SUBTYPE III-A)"/>
    <property type="match status" value="1"/>
</dbReference>
<dbReference type="Pfam" id="PF18211">
    <property type="entry name" value="Csm1_B"/>
    <property type="match status" value="1"/>
</dbReference>
<evidence type="ECO:0000256" key="2">
    <source>
        <dbReference type="ARBA" id="ARBA00014333"/>
    </source>
</evidence>
<dbReference type="Gene3D" id="1.10.3210.10">
    <property type="entry name" value="Hypothetical protein af1432"/>
    <property type="match status" value="1"/>
</dbReference>
<evidence type="ECO:0000256" key="1">
    <source>
        <dbReference type="ARBA" id="ARBA00005700"/>
    </source>
</evidence>
<dbReference type="Proteomes" id="UP000236514">
    <property type="component" value="Unassembled WGS sequence"/>
</dbReference>
<feature type="domain" description="GGDEF" evidence="12">
    <location>
        <begin position="525"/>
        <end position="665"/>
    </location>
</feature>
<keyword evidence="3" id="KW-0808">Transferase</keyword>
<comment type="similarity">
    <text evidence="1">Belongs to the CRISPR-associated Cas10/Csm1 family.</text>
</comment>
<sequence>MERQKVNLFYGSLFHDIGKAIMRSTGERRKHTLVGADYLKEFLTDLSGQDQQDIIRCLKYHHAKSLTSRPTKDDLYYITYIADNIASGTDRRLTDEELESYSDKWDSKTPLYDIFNRFGKKKTENYVNPGKLRFDKLNDIDALLPTDIRKDFNHSNYIDGVLHFGHGLQAMSFTEEYMQSAVNLLEASMDFMPSSTNMEEVADVSLFDHMKLTAAFAMALQQYLEEKKITDYRSELYIHEKAFYAKQAFLMVGFKLTGLENFIYTLTSKGAHKQLRSRSFYAKMISEWFIDCLLKDLELTRANVVYNAGGQGYLLIGNTAQNRETLKKVQAEFNQFLLEHYGITMTILMGAAPFTAGQVMKQNSFKNYNVVFSDIDEMIITQERHQYSVTQINQLNQAGKKRGRECVVCHSVDNVDETEHKCQLCMKLESFSHDIQNEEYFKVDGNSEGLPIGPGAYLSVTTEESIKEGNEAGWIYAKNKMVTGLRQQTYLRFSDYSDLRNNEFSTYAKREWTKEEGDTKTTGIKRMAALRIDVDDLYAGFLGGFAHQGDGKYTTISRYATVSRKISSFFNVYLNELLASYDERVTVINSGGDDVFIIGAWDSILDTLITMDNYFKEWTAEKMSFSAGVYLYHDKMPINIVARRTKELLEAAKLAGKNRVALFTEDNVFTLEEYKNDIDGQMLSTIRRFFDSQASHGKNFIYNLLTLIRERSEEDRISFARLTYFLSRLEEQTSKEEKPNFTKFKRSMIDWFNTKVEIRKAEQSLMLYVYETRED</sequence>
<dbReference type="GO" id="GO:0004527">
    <property type="term" value="F:exonuclease activity"/>
    <property type="evidence" value="ECO:0007669"/>
    <property type="project" value="UniProtKB-KW"/>
</dbReference>
<evidence type="ECO:0000256" key="9">
    <source>
        <dbReference type="ARBA" id="ARBA00022840"/>
    </source>
</evidence>
<dbReference type="InterPro" id="IPR054767">
    <property type="entry name" value="Cas10-Cmr2_palm2"/>
</dbReference>
<evidence type="ECO:0000259" key="12">
    <source>
        <dbReference type="PROSITE" id="PS50887"/>
    </source>
</evidence>
<evidence type="ECO:0000256" key="4">
    <source>
        <dbReference type="ARBA" id="ARBA00022722"/>
    </source>
</evidence>
<dbReference type="NCBIfam" id="TIGR02578">
    <property type="entry name" value="cas_TM1811_Csm1"/>
    <property type="match status" value="1"/>
</dbReference>
<reference evidence="13 14" key="1">
    <citation type="submission" date="2018-01" db="EMBL/GenBank/DDBJ databases">
        <title>Draft genome sequence of the feruloyl esterase-producing strain Lactobacillus fermentum CRL 1446, isolated from artisanal goat milk cheese.</title>
        <authorList>
            <person name="Abeijon Mukdsi M.C."/>
            <person name="Saavedra L."/>
            <person name="Gauffin Cano M.P."/>
            <person name="Hebert E.M."/>
            <person name="Medina R.B."/>
        </authorList>
    </citation>
    <scope>NUCLEOTIDE SEQUENCE [LARGE SCALE GENOMIC DNA]</scope>
    <source>
        <strain evidence="13 14">CRL 1446</strain>
    </source>
</reference>
<dbReference type="CDD" id="cd09680">
    <property type="entry name" value="Cas10_III"/>
    <property type="match status" value="1"/>
</dbReference>
<dbReference type="AlphaFoldDB" id="A0A2K2TLL0"/>
<dbReference type="Gene3D" id="3.30.70.270">
    <property type="match status" value="1"/>
</dbReference>
<evidence type="ECO:0000256" key="8">
    <source>
        <dbReference type="ARBA" id="ARBA00022839"/>
    </source>
</evidence>
<dbReference type="InterPro" id="IPR043128">
    <property type="entry name" value="Rev_trsase/Diguanyl_cyclase"/>
</dbReference>
<keyword evidence="8" id="KW-0269">Exonuclease</keyword>
<evidence type="ECO:0000313" key="14">
    <source>
        <dbReference type="Proteomes" id="UP000236514"/>
    </source>
</evidence>
<dbReference type="Pfam" id="PF22335">
    <property type="entry name" value="Cas10-Cmr2_palm2"/>
    <property type="match status" value="1"/>
</dbReference>
<accession>A0A2K2TLL0</accession>
<comment type="caution">
    <text evidence="13">The sequence shown here is derived from an EMBL/GenBank/DDBJ whole genome shotgun (WGS) entry which is preliminary data.</text>
</comment>
<evidence type="ECO:0000256" key="3">
    <source>
        <dbReference type="ARBA" id="ARBA00022679"/>
    </source>
</evidence>
<dbReference type="InterPro" id="IPR000160">
    <property type="entry name" value="GGDEF_dom"/>
</dbReference>
<keyword evidence="6" id="KW-0255">Endonuclease</keyword>
<organism evidence="13 14">
    <name type="scientific">Limosilactobacillus fermentum</name>
    <name type="common">Lactobacillus fermentum</name>
    <dbReference type="NCBI Taxonomy" id="1613"/>
    <lineage>
        <taxon>Bacteria</taxon>
        <taxon>Bacillati</taxon>
        <taxon>Bacillota</taxon>
        <taxon>Bacilli</taxon>
        <taxon>Lactobacillales</taxon>
        <taxon>Lactobacillaceae</taxon>
        <taxon>Limosilactobacillus</taxon>
    </lineage>
</organism>
<dbReference type="InterPro" id="IPR041062">
    <property type="entry name" value="Csm1_B"/>
</dbReference>
<dbReference type="PROSITE" id="PS50887">
    <property type="entry name" value="GGDEF"/>
    <property type="match status" value="1"/>
</dbReference>
<dbReference type="GO" id="GO:0004519">
    <property type="term" value="F:endonuclease activity"/>
    <property type="evidence" value="ECO:0007669"/>
    <property type="project" value="UniProtKB-KW"/>
</dbReference>
<keyword evidence="4" id="KW-0540">Nuclease</keyword>
<dbReference type="RefSeq" id="WP_103205297.1">
    <property type="nucleotide sequence ID" value="NZ_CAKMAZ010000008.1"/>
</dbReference>
<keyword evidence="7" id="KW-0378">Hydrolase</keyword>